<evidence type="ECO:0000256" key="8">
    <source>
        <dbReference type="ARBA" id="ARBA00023136"/>
    </source>
</evidence>
<feature type="domain" description="AprE-like beta-barrel" evidence="12">
    <location>
        <begin position="330"/>
        <end position="413"/>
    </location>
</feature>
<organism evidence="13 14">
    <name type="scientific">Methylobacterium organophilum</name>
    <dbReference type="NCBI Taxonomy" id="410"/>
    <lineage>
        <taxon>Bacteria</taxon>
        <taxon>Pseudomonadati</taxon>
        <taxon>Pseudomonadota</taxon>
        <taxon>Alphaproteobacteria</taxon>
        <taxon>Hyphomicrobiales</taxon>
        <taxon>Methylobacteriaceae</taxon>
        <taxon>Methylobacterium</taxon>
    </lineage>
</organism>
<dbReference type="Gene3D" id="1.10.287.470">
    <property type="entry name" value="Helix hairpin bin"/>
    <property type="match status" value="1"/>
</dbReference>
<dbReference type="Pfam" id="PF25994">
    <property type="entry name" value="HH_AprE"/>
    <property type="match status" value="1"/>
</dbReference>
<sequence length="436" mass="48470">MTDEAFRAPAWRAESPEPPLCDQLVRETHRTVLLGLAAGMIALLAWASLTQIDAVTRSTGMIVPFTQNQIVQHLEGGIVSEILVREGDRVEKDQVLVRIRDVQSETTLQQTRTQLAAKRATLARLEAELAGAPAVTFPTDLAENRILDSERELFSQRQRDHSEQIFILEDKIRQQELALAGLKARRSNLQRERELSAQRAQSLQRLSDLGAVSKNELLQALTALQQIDTRIEDLAHDIPQTEAALSEAARQRNAALLKFRSDAVEEKTKVFVEISQLIEAVAALKERAVRTDIRAPVSGTVNKQMIATVGGVIAAGAPIMEIVPRSDTIAIEAQLPPQDRADIWPGTKAVVKITAYEYSVYGSLDAQVVDISPDIIKEKDTPPYFRVRLNAPNRLGDNRPIIPGMMANVDILTKRHTVLQYLLTPLAEVRDMAFRR</sequence>
<evidence type="ECO:0000313" key="14">
    <source>
        <dbReference type="Proteomes" id="UP001055156"/>
    </source>
</evidence>
<dbReference type="InterPro" id="IPR058982">
    <property type="entry name" value="Beta-barrel_AprE"/>
</dbReference>
<keyword evidence="5 9" id="KW-0997">Cell inner membrane</keyword>
<dbReference type="NCBIfam" id="TIGR01843">
    <property type="entry name" value="type_I_hlyD"/>
    <property type="match status" value="1"/>
</dbReference>
<evidence type="ECO:0000259" key="12">
    <source>
        <dbReference type="Pfam" id="PF26002"/>
    </source>
</evidence>
<keyword evidence="14" id="KW-1185">Reference proteome</keyword>
<comment type="similarity">
    <text evidence="2 9">Belongs to the membrane fusion protein (MFP) (TC 8.A.1) family.</text>
</comment>
<evidence type="ECO:0000256" key="10">
    <source>
        <dbReference type="SAM" id="Coils"/>
    </source>
</evidence>
<dbReference type="PANTHER" id="PTHR30386:SF26">
    <property type="entry name" value="TRANSPORT PROTEIN COMB"/>
    <property type="match status" value="1"/>
</dbReference>
<evidence type="ECO:0000256" key="9">
    <source>
        <dbReference type="RuleBase" id="RU365093"/>
    </source>
</evidence>
<feature type="transmembrane region" description="Helical" evidence="9">
    <location>
        <begin position="32"/>
        <end position="49"/>
    </location>
</feature>
<dbReference type="PRINTS" id="PR01490">
    <property type="entry name" value="RTXTOXIND"/>
</dbReference>
<dbReference type="Gene3D" id="2.40.50.100">
    <property type="match status" value="2"/>
</dbReference>
<evidence type="ECO:0000256" key="1">
    <source>
        <dbReference type="ARBA" id="ARBA00004377"/>
    </source>
</evidence>
<accession>A0ABQ4TCZ0</accession>
<dbReference type="InterPro" id="IPR050739">
    <property type="entry name" value="MFP"/>
</dbReference>
<dbReference type="RefSeq" id="WP_238311783.1">
    <property type="nucleotide sequence ID" value="NZ_BPQV01000008.1"/>
</dbReference>
<evidence type="ECO:0000256" key="4">
    <source>
        <dbReference type="ARBA" id="ARBA00022475"/>
    </source>
</evidence>
<name>A0ABQ4TCZ0_METOR</name>
<dbReference type="SUPFAM" id="SSF111369">
    <property type="entry name" value="HlyD-like secretion proteins"/>
    <property type="match status" value="1"/>
</dbReference>
<evidence type="ECO:0000259" key="11">
    <source>
        <dbReference type="Pfam" id="PF25994"/>
    </source>
</evidence>
<keyword evidence="7 9" id="KW-1133">Transmembrane helix</keyword>
<dbReference type="InterPro" id="IPR058781">
    <property type="entry name" value="HH_AprE-like"/>
</dbReference>
<gene>
    <name evidence="13" type="primary">prsE_3</name>
    <name evidence="13" type="ORF">LKMONMHP_2847</name>
</gene>
<dbReference type="Pfam" id="PF26002">
    <property type="entry name" value="Beta-barrel_AprE"/>
    <property type="match status" value="1"/>
</dbReference>
<dbReference type="PANTHER" id="PTHR30386">
    <property type="entry name" value="MEMBRANE FUSION SUBUNIT OF EMRAB-TOLC MULTIDRUG EFFLUX PUMP"/>
    <property type="match status" value="1"/>
</dbReference>
<protein>
    <recommendedName>
        <fullName evidence="9">Membrane fusion protein (MFP) family protein</fullName>
    </recommendedName>
</protein>
<dbReference type="Gene3D" id="2.40.30.170">
    <property type="match status" value="1"/>
</dbReference>
<feature type="domain" description="AprE-like long alpha-helical hairpin" evidence="11">
    <location>
        <begin position="105"/>
        <end position="286"/>
    </location>
</feature>
<comment type="caution">
    <text evidence="13">The sequence shown here is derived from an EMBL/GenBank/DDBJ whole genome shotgun (WGS) entry which is preliminary data.</text>
</comment>
<evidence type="ECO:0000256" key="7">
    <source>
        <dbReference type="ARBA" id="ARBA00022989"/>
    </source>
</evidence>
<dbReference type="InterPro" id="IPR010129">
    <property type="entry name" value="T1SS_HlyD"/>
</dbReference>
<reference evidence="13" key="1">
    <citation type="journal article" date="2021" name="Front. Microbiol.">
        <title>Comprehensive Comparative Genomics and Phenotyping of Methylobacterium Species.</title>
        <authorList>
            <person name="Alessa O."/>
            <person name="Ogura Y."/>
            <person name="Fujitani Y."/>
            <person name="Takami H."/>
            <person name="Hayashi T."/>
            <person name="Sahin N."/>
            <person name="Tani A."/>
        </authorList>
    </citation>
    <scope>NUCLEOTIDE SEQUENCE</scope>
    <source>
        <strain evidence="13">NBRC 15689</strain>
    </source>
</reference>
<keyword evidence="10" id="KW-0175">Coiled coil</keyword>
<reference evidence="13" key="2">
    <citation type="submission" date="2021-08" db="EMBL/GenBank/DDBJ databases">
        <authorList>
            <person name="Tani A."/>
            <person name="Ola A."/>
            <person name="Ogura Y."/>
            <person name="Katsura K."/>
            <person name="Hayashi T."/>
        </authorList>
    </citation>
    <scope>NUCLEOTIDE SEQUENCE</scope>
    <source>
        <strain evidence="13">NBRC 15689</strain>
    </source>
</reference>
<keyword evidence="3 9" id="KW-0813">Transport</keyword>
<evidence type="ECO:0000256" key="5">
    <source>
        <dbReference type="ARBA" id="ARBA00022519"/>
    </source>
</evidence>
<comment type="subcellular location">
    <subcellularLocation>
        <location evidence="1 9">Cell inner membrane</location>
        <topology evidence="1 9">Single-pass membrane protein</topology>
    </subcellularLocation>
</comment>
<dbReference type="EMBL" id="BPQV01000008">
    <property type="protein sequence ID" value="GJE27985.1"/>
    <property type="molecule type" value="Genomic_DNA"/>
</dbReference>
<feature type="coiled-coil region" evidence="10">
    <location>
        <begin position="172"/>
        <end position="206"/>
    </location>
</feature>
<evidence type="ECO:0000313" key="13">
    <source>
        <dbReference type="EMBL" id="GJE27985.1"/>
    </source>
</evidence>
<keyword evidence="6 9" id="KW-0812">Transmembrane</keyword>
<keyword evidence="4 9" id="KW-1003">Cell membrane</keyword>
<evidence type="ECO:0000256" key="2">
    <source>
        <dbReference type="ARBA" id="ARBA00009477"/>
    </source>
</evidence>
<proteinExistence type="inferred from homology"/>
<dbReference type="Proteomes" id="UP001055156">
    <property type="component" value="Unassembled WGS sequence"/>
</dbReference>
<evidence type="ECO:0000256" key="3">
    <source>
        <dbReference type="ARBA" id="ARBA00022448"/>
    </source>
</evidence>
<keyword evidence="8 9" id="KW-0472">Membrane</keyword>
<evidence type="ECO:0000256" key="6">
    <source>
        <dbReference type="ARBA" id="ARBA00022692"/>
    </source>
</evidence>